<feature type="domain" description="Glycosyltransferase RgtA/B/C/D-like" evidence="9">
    <location>
        <begin position="85"/>
        <end position="233"/>
    </location>
</feature>
<dbReference type="STRING" id="1805282.AUJ44_00355"/>
<dbReference type="GO" id="GO:0016763">
    <property type="term" value="F:pentosyltransferase activity"/>
    <property type="evidence" value="ECO:0007669"/>
    <property type="project" value="TreeGrafter"/>
</dbReference>
<feature type="transmembrane region" description="Helical" evidence="8">
    <location>
        <begin position="147"/>
        <end position="164"/>
    </location>
</feature>
<feature type="transmembrane region" description="Helical" evidence="8">
    <location>
        <begin position="176"/>
        <end position="207"/>
    </location>
</feature>
<feature type="transmembrane region" description="Helical" evidence="8">
    <location>
        <begin position="302"/>
        <end position="320"/>
    </location>
</feature>
<evidence type="ECO:0000256" key="2">
    <source>
        <dbReference type="ARBA" id="ARBA00022475"/>
    </source>
</evidence>
<dbReference type="InterPro" id="IPR038731">
    <property type="entry name" value="RgtA/B/C-like"/>
</dbReference>
<comment type="caution">
    <text evidence="10">The sequence shown here is derived from an EMBL/GenBank/DDBJ whole genome shotgun (WGS) entry which is preliminary data.</text>
</comment>
<keyword evidence="3" id="KW-0328">Glycosyltransferase</keyword>
<evidence type="ECO:0000256" key="5">
    <source>
        <dbReference type="ARBA" id="ARBA00022692"/>
    </source>
</evidence>
<evidence type="ECO:0000256" key="7">
    <source>
        <dbReference type="ARBA" id="ARBA00023136"/>
    </source>
</evidence>
<comment type="subcellular location">
    <subcellularLocation>
        <location evidence="1">Cell membrane</location>
        <topology evidence="1">Multi-pass membrane protein</topology>
    </subcellularLocation>
</comment>
<keyword evidence="4" id="KW-0808">Transferase</keyword>
<reference evidence="10 11" key="1">
    <citation type="journal article" date="2016" name="Environ. Microbiol.">
        <title>Genomic resolution of a cold subsurface aquifer community provides metabolic insights for novel microbes adapted to high CO concentrations.</title>
        <authorList>
            <person name="Probst A.J."/>
            <person name="Castelle C.J."/>
            <person name="Singh A."/>
            <person name="Brown C.T."/>
            <person name="Anantharaman K."/>
            <person name="Sharon I."/>
            <person name="Hug L.A."/>
            <person name="Burstein D."/>
            <person name="Emerson J.B."/>
            <person name="Thomas B.C."/>
            <person name="Banfield J.F."/>
        </authorList>
    </citation>
    <scope>NUCLEOTIDE SEQUENCE [LARGE SCALE GENOMIC DNA]</scope>
    <source>
        <strain evidence="10">CG1_02_47_685</strain>
    </source>
</reference>
<feature type="transmembrane region" description="Helical" evidence="8">
    <location>
        <begin position="326"/>
        <end position="349"/>
    </location>
</feature>
<dbReference type="GO" id="GO:0005886">
    <property type="term" value="C:plasma membrane"/>
    <property type="evidence" value="ECO:0007669"/>
    <property type="project" value="UniProtKB-SubCell"/>
</dbReference>
<keyword evidence="6 8" id="KW-1133">Transmembrane helix</keyword>
<dbReference type="Pfam" id="PF13231">
    <property type="entry name" value="PMT_2"/>
    <property type="match status" value="1"/>
</dbReference>
<gene>
    <name evidence="10" type="ORF">AUJ44_00355</name>
</gene>
<evidence type="ECO:0000256" key="1">
    <source>
        <dbReference type="ARBA" id="ARBA00004651"/>
    </source>
</evidence>
<proteinExistence type="predicted"/>
<name>A0A1J4V8H8_9BACT</name>
<organism evidence="10 11">
    <name type="scientific">Candidatus Nomurabacteria bacterium CG1_02_47_685</name>
    <dbReference type="NCBI Taxonomy" id="1805282"/>
    <lineage>
        <taxon>Bacteria</taxon>
        <taxon>Candidatus Nomuraibacteriota</taxon>
    </lineage>
</organism>
<feature type="transmembrane region" description="Helical" evidence="8">
    <location>
        <begin position="68"/>
        <end position="91"/>
    </location>
</feature>
<dbReference type="InterPro" id="IPR050297">
    <property type="entry name" value="LipidA_mod_glycosyltrf_83"/>
</dbReference>
<evidence type="ECO:0000256" key="3">
    <source>
        <dbReference type="ARBA" id="ARBA00022676"/>
    </source>
</evidence>
<feature type="transmembrane region" description="Helical" evidence="8">
    <location>
        <begin position="361"/>
        <end position="382"/>
    </location>
</feature>
<dbReference type="GO" id="GO:0009103">
    <property type="term" value="P:lipopolysaccharide biosynthetic process"/>
    <property type="evidence" value="ECO:0007669"/>
    <property type="project" value="UniProtKB-ARBA"/>
</dbReference>
<keyword evidence="2" id="KW-1003">Cell membrane</keyword>
<evidence type="ECO:0000259" key="9">
    <source>
        <dbReference type="Pfam" id="PF13231"/>
    </source>
</evidence>
<feature type="transmembrane region" description="Helical" evidence="8">
    <location>
        <begin position="98"/>
        <end position="117"/>
    </location>
</feature>
<protein>
    <recommendedName>
        <fullName evidence="9">Glycosyltransferase RgtA/B/C/D-like domain-containing protein</fullName>
    </recommendedName>
</protein>
<evidence type="ECO:0000313" key="11">
    <source>
        <dbReference type="Proteomes" id="UP000183206"/>
    </source>
</evidence>
<feature type="transmembrane region" description="Helical" evidence="8">
    <location>
        <begin position="275"/>
        <end position="295"/>
    </location>
</feature>
<feature type="transmembrane region" description="Helical" evidence="8">
    <location>
        <begin position="12"/>
        <end position="34"/>
    </location>
</feature>
<dbReference type="AlphaFoldDB" id="A0A1J4V8H8"/>
<dbReference type="Proteomes" id="UP000183206">
    <property type="component" value="Unassembled WGS sequence"/>
</dbReference>
<accession>A0A1J4V8H8</accession>
<dbReference type="PANTHER" id="PTHR33908:SF11">
    <property type="entry name" value="MEMBRANE PROTEIN"/>
    <property type="match status" value="1"/>
</dbReference>
<evidence type="ECO:0000256" key="8">
    <source>
        <dbReference type="SAM" id="Phobius"/>
    </source>
</evidence>
<keyword evidence="7 8" id="KW-0472">Membrane</keyword>
<feature type="transmembrane region" description="Helical" evidence="8">
    <location>
        <begin position="219"/>
        <end position="236"/>
    </location>
</feature>
<evidence type="ECO:0000313" key="10">
    <source>
        <dbReference type="EMBL" id="OIO33474.1"/>
    </source>
</evidence>
<dbReference type="PANTHER" id="PTHR33908">
    <property type="entry name" value="MANNOSYLTRANSFERASE YKCB-RELATED"/>
    <property type="match status" value="1"/>
</dbReference>
<feature type="transmembrane region" description="Helical" evidence="8">
    <location>
        <begin position="123"/>
        <end position="140"/>
    </location>
</feature>
<evidence type="ECO:0000256" key="4">
    <source>
        <dbReference type="ARBA" id="ARBA00022679"/>
    </source>
</evidence>
<dbReference type="EMBL" id="MNVO01000006">
    <property type="protein sequence ID" value="OIO33474.1"/>
    <property type="molecule type" value="Genomic_DNA"/>
</dbReference>
<keyword evidence="5 8" id="KW-0812">Transmembrane</keyword>
<sequence length="493" mass="55599">MNVVELFHQKRVVYSVLVGVLFAVALFFATFHLAESPAVWYDEGFYTQAAENIAEYGVWGLQIAPGEFASLSVVTVGYPLLLPVSFSFNLFGVGIVQARAVMVGFIMLFVVSEFFLIKRMFGTRAALLSLLLLVTFPVLYGNGKSVLGEVPGLLFLVLFLHALFRIEETKYRSVRWYALAGFSLGLSVATKPIFLVALPAVALAAVIKRRQIVWRARSIFFGIAAFFVPVFLWVMTQFQGDDSLGEILSFYANPYESENLLPVVASNLTRFFTELSPMFTLVLVIVFAFSLFFKLRDGEQSSLVELVAFYFTLLILAQYLRIPDGWYRYFFPAQMTVLIFFPPALAYCIRRVAGKQMIAHYAVAASVIVVVSFSALGLYQLLFHSYVADYYGSNKSHELVAYFANSDDSTSLFIYNVPEVVVFLKTSEYYQYLRPHDGQEVGKAKLDLLEKGVPDRIIVHAGTYENEKKKKSGIFDAYPREEVVSKYMILSKQ</sequence>
<evidence type="ECO:0000256" key="6">
    <source>
        <dbReference type="ARBA" id="ARBA00022989"/>
    </source>
</evidence>